<reference evidence="1" key="1">
    <citation type="journal article" date="2014" name="Front. Microbiol.">
        <title>High frequency of phylogenetically diverse reductive dehalogenase-homologous genes in deep subseafloor sedimentary metagenomes.</title>
        <authorList>
            <person name="Kawai M."/>
            <person name="Futagami T."/>
            <person name="Toyoda A."/>
            <person name="Takaki Y."/>
            <person name="Nishi S."/>
            <person name="Hori S."/>
            <person name="Arai W."/>
            <person name="Tsubouchi T."/>
            <person name="Morono Y."/>
            <person name="Uchiyama I."/>
            <person name="Ito T."/>
            <person name="Fujiyama A."/>
            <person name="Inagaki F."/>
            <person name="Takami H."/>
        </authorList>
    </citation>
    <scope>NUCLEOTIDE SEQUENCE</scope>
    <source>
        <strain evidence="1">Expedition CK06-06</strain>
    </source>
</reference>
<feature type="non-terminal residue" evidence="1">
    <location>
        <position position="251"/>
    </location>
</feature>
<name>X1ECX7_9ZZZZ</name>
<organism evidence="1">
    <name type="scientific">marine sediment metagenome</name>
    <dbReference type="NCBI Taxonomy" id="412755"/>
    <lineage>
        <taxon>unclassified sequences</taxon>
        <taxon>metagenomes</taxon>
        <taxon>ecological metagenomes</taxon>
    </lineage>
</organism>
<comment type="caution">
    <text evidence="1">The sequence shown here is derived from an EMBL/GenBank/DDBJ whole genome shotgun (WGS) entry which is preliminary data.</text>
</comment>
<dbReference type="EMBL" id="BART01031970">
    <property type="protein sequence ID" value="GAH18220.1"/>
    <property type="molecule type" value="Genomic_DNA"/>
</dbReference>
<dbReference type="SUPFAM" id="SSF49899">
    <property type="entry name" value="Concanavalin A-like lectins/glucanases"/>
    <property type="match status" value="1"/>
</dbReference>
<dbReference type="Gene3D" id="2.60.120.200">
    <property type="match status" value="1"/>
</dbReference>
<evidence type="ECO:0000313" key="1">
    <source>
        <dbReference type="EMBL" id="GAH18220.1"/>
    </source>
</evidence>
<proteinExistence type="predicted"/>
<sequence length="251" mass="29112">KYQGETNYLDLGTQLMIDRGIGVYPATYGFEEEDLTTWNLVGQDKAYFDIIDTFKGHTRVLSINDVNRMGTTTFSRAEQVFDFPKLWGTIEFWFAVSEYRNNYTYILLGDSLSLSTVLIMIDGYEGAIKYYNRGFLGFSPQWVTLGYIGNNEWHHMKIDFNYILEQLSIYIDGNLGIQDGYFSLPPNWLTLGFNRISFAVEDKLSIDKSFYIDALDYSWDNPNYEEGRNREPLYNIDEPDLTENEVLYAAG</sequence>
<protein>
    <submittedName>
        <fullName evidence="1">Uncharacterized protein</fullName>
    </submittedName>
</protein>
<feature type="non-terminal residue" evidence="1">
    <location>
        <position position="1"/>
    </location>
</feature>
<dbReference type="AlphaFoldDB" id="X1ECX7"/>
<accession>X1ECX7</accession>
<dbReference type="InterPro" id="IPR013320">
    <property type="entry name" value="ConA-like_dom_sf"/>
</dbReference>
<gene>
    <name evidence="1" type="ORF">S01H4_55398</name>
</gene>